<protein>
    <submittedName>
        <fullName evidence="2">Uncharacterized protein</fullName>
    </submittedName>
</protein>
<accession>A0ABQ3QQF0</accession>
<dbReference type="RefSeq" id="WP_189965147.1">
    <property type="nucleotide sequence ID" value="NZ_BMUA01000012.1"/>
</dbReference>
<feature type="transmembrane region" description="Helical" evidence="1">
    <location>
        <begin position="28"/>
        <end position="47"/>
    </location>
</feature>
<dbReference type="EMBL" id="BNDY01000013">
    <property type="protein sequence ID" value="GHI39503.1"/>
    <property type="molecule type" value="Genomic_DNA"/>
</dbReference>
<gene>
    <name evidence="2" type="ORF">Sviol_39110</name>
</gene>
<keyword evidence="3" id="KW-1185">Reference proteome</keyword>
<dbReference type="Proteomes" id="UP001050808">
    <property type="component" value="Unassembled WGS sequence"/>
</dbReference>
<proteinExistence type="predicted"/>
<organism evidence="2 3">
    <name type="scientific">Streptomyces violascens</name>
    <dbReference type="NCBI Taxonomy" id="67381"/>
    <lineage>
        <taxon>Bacteria</taxon>
        <taxon>Bacillati</taxon>
        <taxon>Actinomycetota</taxon>
        <taxon>Actinomycetes</taxon>
        <taxon>Kitasatosporales</taxon>
        <taxon>Streptomycetaceae</taxon>
        <taxon>Streptomyces</taxon>
    </lineage>
</organism>
<keyword evidence="1" id="KW-0472">Membrane</keyword>
<keyword evidence="1" id="KW-1133">Transmembrane helix</keyword>
<reference evidence="2" key="1">
    <citation type="submission" date="2024-05" db="EMBL/GenBank/DDBJ databases">
        <title>Whole genome shotgun sequence of Streptomyces violascens NBRC 12920.</title>
        <authorList>
            <person name="Komaki H."/>
            <person name="Tamura T."/>
        </authorList>
    </citation>
    <scope>NUCLEOTIDE SEQUENCE</scope>
    <source>
        <strain evidence="2">NBRC 12920</strain>
    </source>
</reference>
<evidence type="ECO:0000313" key="2">
    <source>
        <dbReference type="EMBL" id="GHI39503.1"/>
    </source>
</evidence>
<sequence>MRDGDDEPVFRKCRFGTNRYEYNPANPVGRVLIVVTVIGVIVGLVVMGSSH</sequence>
<evidence type="ECO:0000256" key="1">
    <source>
        <dbReference type="SAM" id="Phobius"/>
    </source>
</evidence>
<comment type="caution">
    <text evidence="2">The sequence shown here is derived from an EMBL/GenBank/DDBJ whole genome shotgun (WGS) entry which is preliminary data.</text>
</comment>
<evidence type="ECO:0000313" key="3">
    <source>
        <dbReference type="Proteomes" id="UP001050808"/>
    </source>
</evidence>
<name>A0ABQ3QQF0_9ACTN</name>
<keyword evidence="1" id="KW-0812">Transmembrane</keyword>